<dbReference type="Ensembl" id="ENSPMGT00000022249.1">
    <property type="protein sequence ID" value="ENSPMGP00000020867.1"/>
    <property type="gene ID" value="ENSPMGG00000016919.1"/>
</dbReference>
<dbReference type="GO" id="GO:0031432">
    <property type="term" value="F:titin binding"/>
    <property type="evidence" value="ECO:0007669"/>
    <property type="project" value="TreeGrafter"/>
</dbReference>
<sequence>MHCISRGGCYLVNSLCDVQEENHLTKECYQACWISLVIETRPQYRQTLSDKNCIGKESYERQQVVHFIVERNLNQTLKLGSRDGDMTEHQLPILQKIRGPIKEENTSEFSKQKTIIERTIEDHIKPVQTNFKAVSLMPSRQEMSLGQMRE</sequence>
<dbReference type="InterPro" id="IPR015667">
    <property type="entry name" value="Telethonin"/>
</dbReference>
<dbReference type="CTD" id="100151586"/>
<dbReference type="AlphaFoldDB" id="A0A3B4AUK1"/>
<reference evidence="1" key="2">
    <citation type="submission" date="2025-09" db="UniProtKB">
        <authorList>
            <consortium name="Ensembl"/>
        </authorList>
    </citation>
    <scope>IDENTIFICATION</scope>
</reference>
<dbReference type="GeneID" id="117383214"/>
<dbReference type="GO" id="GO:0048769">
    <property type="term" value="P:sarcomerogenesis"/>
    <property type="evidence" value="ECO:0007669"/>
    <property type="project" value="TreeGrafter"/>
</dbReference>
<dbReference type="PANTHER" id="PTHR15143">
    <property type="entry name" value="TELETHONIN"/>
    <property type="match status" value="1"/>
</dbReference>
<dbReference type="GO" id="GO:0030241">
    <property type="term" value="P:skeletal muscle myosin thick filament assembly"/>
    <property type="evidence" value="ECO:0007669"/>
    <property type="project" value="TreeGrafter"/>
</dbReference>
<dbReference type="GO" id="GO:0008307">
    <property type="term" value="F:structural constituent of muscle"/>
    <property type="evidence" value="ECO:0007669"/>
    <property type="project" value="TreeGrafter"/>
</dbReference>
<keyword evidence="2" id="KW-1185">Reference proteome</keyword>
<dbReference type="GO" id="GO:0055003">
    <property type="term" value="P:cardiac myofibril assembly"/>
    <property type="evidence" value="ECO:0007669"/>
    <property type="project" value="TreeGrafter"/>
</dbReference>
<dbReference type="RefSeq" id="XP_033836202.1">
    <property type="nucleotide sequence ID" value="XM_033980311.2"/>
</dbReference>
<proteinExistence type="predicted"/>
<dbReference type="OrthoDB" id="9949665at2759"/>
<dbReference type="Pfam" id="PF09470">
    <property type="entry name" value="Telethonin"/>
    <property type="match status" value="1"/>
</dbReference>
<dbReference type="InterPro" id="IPR023111">
    <property type="entry name" value="Titin-like_dom_sf"/>
</dbReference>
<evidence type="ECO:0000313" key="1">
    <source>
        <dbReference type="Ensembl" id="ENSPMGP00000020867.1"/>
    </source>
</evidence>
<evidence type="ECO:0000313" key="2">
    <source>
        <dbReference type="Proteomes" id="UP000261520"/>
    </source>
</evidence>
<dbReference type="GO" id="GO:0035995">
    <property type="term" value="P:detection of muscle stretch"/>
    <property type="evidence" value="ECO:0007669"/>
    <property type="project" value="TreeGrafter"/>
</dbReference>
<dbReference type="GO" id="GO:0030018">
    <property type="term" value="C:Z disc"/>
    <property type="evidence" value="ECO:0007669"/>
    <property type="project" value="TreeGrafter"/>
</dbReference>
<reference evidence="1" key="1">
    <citation type="submission" date="2025-08" db="UniProtKB">
        <authorList>
            <consortium name="Ensembl"/>
        </authorList>
    </citation>
    <scope>IDENTIFICATION</scope>
</reference>
<organism evidence="1 2">
    <name type="scientific">Periophthalmus magnuspinnatus</name>
    <dbReference type="NCBI Taxonomy" id="409849"/>
    <lineage>
        <taxon>Eukaryota</taxon>
        <taxon>Metazoa</taxon>
        <taxon>Chordata</taxon>
        <taxon>Craniata</taxon>
        <taxon>Vertebrata</taxon>
        <taxon>Euteleostomi</taxon>
        <taxon>Actinopterygii</taxon>
        <taxon>Neopterygii</taxon>
        <taxon>Teleostei</taxon>
        <taxon>Neoteleostei</taxon>
        <taxon>Acanthomorphata</taxon>
        <taxon>Gobiaria</taxon>
        <taxon>Gobiiformes</taxon>
        <taxon>Gobioidei</taxon>
        <taxon>Gobiidae</taxon>
        <taxon>Oxudercinae</taxon>
        <taxon>Periophthalmus</taxon>
    </lineage>
</organism>
<dbReference type="PANTHER" id="PTHR15143:SF0">
    <property type="entry name" value="TELETHONIN"/>
    <property type="match status" value="1"/>
</dbReference>
<name>A0A3B4AUK1_9GOBI</name>
<dbReference type="GO" id="GO:0070080">
    <property type="term" value="F:titin Z domain binding"/>
    <property type="evidence" value="ECO:0007669"/>
    <property type="project" value="TreeGrafter"/>
</dbReference>
<dbReference type="Proteomes" id="UP000261520">
    <property type="component" value="Unplaced"/>
</dbReference>
<accession>A0A3B4AUK1</accession>
<dbReference type="GO" id="GO:0055008">
    <property type="term" value="P:cardiac muscle tissue morphogenesis"/>
    <property type="evidence" value="ECO:0007669"/>
    <property type="project" value="TreeGrafter"/>
</dbReference>
<dbReference type="Gene3D" id="2.20.160.10">
    <property type="entry name" value="titin domain like"/>
    <property type="match status" value="1"/>
</dbReference>
<dbReference type="GO" id="GO:0060048">
    <property type="term" value="P:cardiac muscle contraction"/>
    <property type="evidence" value="ECO:0007669"/>
    <property type="project" value="TreeGrafter"/>
</dbReference>
<dbReference type="GO" id="GO:0003009">
    <property type="term" value="P:skeletal muscle contraction"/>
    <property type="evidence" value="ECO:0007669"/>
    <property type="project" value="TreeGrafter"/>
</dbReference>
<protein>
    <submittedName>
        <fullName evidence="1">Uncharacterized protein</fullName>
    </submittedName>
</protein>
<dbReference type="GO" id="GO:0030240">
    <property type="term" value="P:skeletal muscle thin filament assembly"/>
    <property type="evidence" value="ECO:0007669"/>
    <property type="project" value="TreeGrafter"/>
</dbReference>
<dbReference type="GO" id="GO:0030674">
    <property type="term" value="F:protein-macromolecule adaptor activity"/>
    <property type="evidence" value="ECO:0007669"/>
    <property type="project" value="TreeGrafter"/>
</dbReference>